<evidence type="ECO:0000313" key="4">
    <source>
        <dbReference type="EMBL" id="ATQ70955.1"/>
    </source>
</evidence>
<dbReference type="PANTHER" id="PTHR32305">
    <property type="match status" value="1"/>
</dbReference>
<dbReference type="PANTHER" id="PTHR32305:SF15">
    <property type="entry name" value="PROTEIN RHSA-RELATED"/>
    <property type="match status" value="1"/>
</dbReference>
<reference evidence="5" key="1">
    <citation type="submission" date="2017-10" db="EMBL/GenBank/DDBJ databases">
        <title>Completed PacBio SMRT sequence of Methylosinus trichosporium OB3b reveals presence of a third large plasmid.</title>
        <authorList>
            <person name="Charles T.C."/>
            <person name="Lynch M.D.J."/>
            <person name="Heil J.R."/>
            <person name="Cheng J."/>
        </authorList>
    </citation>
    <scope>NUCLEOTIDE SEQUENCE [LARGE SCALE GENOMIC DNA]</scope>
    <source>
        <strain evidence="5">OB3b</strain>
        <plasmid evidence="5">pob3b3</plasmid>
    </source>
</reference>
<evidence type="ECO:0000256" key="1">
    <source>
        <dbReference type="ARBA" id="ARBA00022737"/>
    </source>
</evidence>
<keyword evidence="1" id="KW-0677">Repeat</keyword>
<dbReference type="AlphaFoldDB" id="A0A2D2D7P8"/>
<dbReference type="STRING" id="595536.GCA_000178815_00075"/>
<geneLocation type="plasmid" evidence="5">
    <name>pob3b3</name>
</geneLocation>
<name>A0A2D2D7P8_METT3</name>
<keyword evidence="4" id="KW-0614">Plasmid</keyword>
<evidence type="ECO:0000259" key="3">
    <source>
        <dbReference type="Pfam" id="PF25023"/>
    </source>
</evidence>
<dbReference type="Pfam" id="PF25023">
    <property type="entry name" value="TEN_YD-shell"/>
    <property type="match status" value="1"/>
</dbReference>
<protein>
    <submittedName>
        <fullName evidence="4">RHS repeat-associated core domain-containing protein</fullName>
    </submittedName>
</protein>
<dbReference type="Gene3D" id="2.180.10.10">
    <property type="entry name" value="RHS repeat-associated core"/>
    <property type="match status" value="1"/>
</dbReference>
<keyword evidence="5" id="KW-1185">Reference proteome</keyword>
<dbReference type="KEGG" id="mtw:CQW49_23700"/>
<dbReference type="InterPro" id="IPR056823">
    <property type="entry name" value="TEN-like_YD-shell"/>
</dbReference>
<gene>
    <name evidence="4" type="ORF">CQW49_23700</name>
</gene>
<feature type="domain" description="Teneurin-like YD-shell" evidence="3">
    <location>
        <begin position="33"/>
        <end position="137"/>
    </location>
</feature>
<evidence type="ECO:0000256" key="2">
    <source>
        <dbReference type="SAM" id="MobiDB-lite"/>
    </source>
</evidence>
<accession>A0A2D2D7P8</accession>
<dbReference type="EMBL" id="CP023740">
    <property type="protein sequence ID" value="ATQ70955.1"/>
    <property type="molecule type" value="Genomic_DNA"/>
</dbReference>
<evidence type="ECO:0000313" key="5">
    <source>
        <dbReference type="Proteomes" id="UP000230709"/>
    </source>
</evidence>
<sequence>MLGSRWTQYLTVGGAMVGVRFDNVATGAVALRYFHLDHLGSVAVVTYAGGDVAERNSYDPWGKRRYSDGSDDPSGSLDSVASRGFTGQEHLTEVGLIHFNARLYDPLVGRFTSADSIVPHPGDPQSYNRYAYVRNRPLSATDPSGHYDLVALPPIDVGAPWSTFNWTSFVASGAANQAYLAAIYGRITGAAYYGASILPFPIGSQLQYQQYLSFLRIYGPQLRAAGFFMTRQPNLTPPPEHAPASTVAAGFATGSGAYEYASGAGPSPFRGGFNFTSTLDAASDTAIVSMFLNGSLTDKAAIAAGALTGYAYDSVRILAEGAVYAAPVIIGRVATAAQIIGSRTFTSGDPLVADLANEIEAAYPGHVVGVNVPIRDTAGQLVTDADIQLQNAIIQVKSGGGKGLTSQVLRTEQATGMPTIGYGPSLKPSVVRSIEQAGGLVTRDKGLLIDVVRP</sequence>
<dbReference type="NCBIfam" id="TIGR03696">
    <property type="entry name" value="Rhs_assc_core"/>
    <property type="match status" value="1"/>
</dbReference>
<dbReference type="InterPro" id="IPR050708">
    <property type="entry name" value="T6SS_VgrG/RHS"/>
</dbReference>
<proteinExistence type="predicted"/>
<feature type="compositionally biased region" description="Basic and acidic residues" evidence="2">
    <location>
        <begin position="59"/>
        <end position="68"/>
    </location>
</feature>
<dbReference type="InterPro" id="IPR022385">
    <property type="entry name" value="Rhs_assc_core"/>
</dbReference>
<organism evidence="4 5">
    <name type="scientific">Methylosinus trichosporium (strain ATCC 35070 / NCIMB 11131 / UNIQEM 75 / OB3b)</name>
    <dbReference type="NCBI Taxonomy" id="595536"/>
    <lineage>
        <taxon>Bacteria</taxon>
        <taxon>Pseudomonadati</taxon>
        <taxon>Pseudomonadota</taxon>
        <taxon>Alphaproteobacteria</taxon>
        <taxon>Hyphomicrobiales</taxon>
        <taxon>Methylocystaceae</taxon>
        <taxon>Methylosinus</taxon>
    </lineage>
</organism>
<feature type="region of interest" description="Disordered" evidence="2">
    <location>
        <begin position="59"/>
        <end position="82"/>
    </location>
</feature>
<dbReference type="Proteomes" id="UP000230709">
    <property type="component" value="Plasmid pOB3b3"/>
</dbReference>